<keyword evidence="9" id="KW-1185">Reference proteome</keyword>
<organism evidence="8 9">
    <name type="scientific">Bifidobacterium saimiriisciurei</name>
    <dbReference type="NCBI Taxonomy" id="2661627"/>
    <lineage>
        <taxon>Bacteria</taxon>
        <taxon>Bacillati</taxon>
        <taxon>Actinomycetota</taxon>
        <taxon>Actinomycetes</taxon>
        <taxon>Bifidobacteriales</taxon>
        <taxon>Bifidobacteriaceae</taxon>
        <taxon>Bifidobacterium</taxon>
    </lineage>
</organism>
<reference evidence="8 9" key="1">
    <citation type="submission" date="2019-10" db="EMBL/GenBank/DDBJ databases">
        <title>Bifidobacterium from non-human primates.</title>
        <authorList>
            <person name="Modesto M."/>
        </authorList>
    </citation>
    <scope>NUCLEOTIDE SEQUENCE [LARGE SCALE GENOMIC DNA]</scope>
    <source>
        <strain evidence="8 9">SMA1</strain>
    </source>
</reference>
<dbReference type="InterPro" id="IPR020846">
    <property type="entry name" value="MFS_dom"/>
</dbReference>
<dbReference type="PANTHER" id="PTHR23531">
    <property type="entry name" value="QUINOLENE RESISTANCE PROTEIN NORA"/>
    <property type="match status" value="1"/>
</dbReference>
<dbReference type="InterPro" id="IPR011701">
    <property type="entry name" value="MFS"/>
</dbReference>
<feature type="transmembrane region" description="Helical" evidence="6">
    <location>
        <begin position="365"/>
        <end position="385"/>
    </location>
</feature>
<feature type="transmembrane region" description="Helical" evidence="6">
    <location>
        <begin position="230"/>
        <end position="253"/>
    </location>
</feature>
<gene>
    <name evidence="8" type="ORF">GFD18_10025</name>
</gene>
<dbReference type="InterPro" id="IPR036259">
    <property type="entry name" value="MFS_trans_sf"/>
</dbReference>
<evidence type="ECO:0000256" key="3">
    <source>
        <dbReference type="ARBA" id="ARBA00022989"/>
    </source>
</evidence>
<evidence type="ECO:0000256" key="4">
    <source>
        <dbReference type="ARBA" id="ARBA00023136"/>
    </source>
</evidence>
<evidence type="ECO:0000313" key="9">
    <source>
        <dbReference type="Proteomes" id="UP000475155"/>
    </source>
</evidence>
<comment type="caution">
    <text evidence="8">The sequence shown here is derived from an EMBL/GenBank/DDBJ whole genome shotgun (WGS) entry which is preliminary data.</text>
</comment>
<name>A0ABX0CBB7_9BIFI</name>
<feature type="compositionally biased region" description="Basic and acidic residues" evidence="5">
    <location>
        <begin position="212"/>
        <end position="222"/>
    </location>
</feature>
<evidence type="ECO:0000256" key="5">
    <source>
        <dbReference type="SAM" id="MobiDB-lite"/>
    </source>
</evidence>
<dbReference type="Gene3D" id="1.20.1250.20">
    <property type="entry name" value="MFS general substrate transporter like domains"/>
    <property type="match status" value="1"/>
</dbReference>
<evidence type="ECO:0000313" key="8">
    <source>
        <dbReference type="EMBL" id="NEH12403.1"/>
    </source>
</evidence>
<evidence type="ECO:0000256" key="6">
    <source>
        <dbReference type="SAM" id="Phobius"/>
    </source>
</evidence>
<keyword evidence="2 6" id="KW-0812">Transmembrane</keyword>
<feature type="transmembrane region" description="Helical" evidence="6">
    <location>
        <begin position="298"/>
        <end position="321"/>
    </location>
</feature>
<feature type="transmembrane region" description="Helical" evidence="6">
    <location>
        <begin position="138"/>
        <end position="157"/>
    </location>
</feature>
<keyword evidence="4 6" id="KW-0472">Membrane</keyword>
<dbReference type="PROSITE" id="PS50850">
    <property type="entry name" value="MFS"/>
    <property type="match status" value="1"/>
</dbReference>
<dbReference type="CDD" id="cd17489">
    <property type="entry name" value="MFS_YfcJ_like"/>
    <property type="match status" value="1"/>
</dbReference>
<feature type="region of interest" description="Disordered" evidence="5">
    <location>
        <begin position="193"/>
        <end position="224"/>
    </location>
</feature>
<sequence>MARRRKDSILGRDVLLIMAAAFFYMGSSMLVTPIIVGYSHRLGADGELAGLVAGAMNTVSLFLRPVAGSAADRIPKRRMVMVGAVCLIAANAWYACATSATMLLLARIVNGIGFSCVSVCLAAWLTSLIPLEHIGKGMGYYGMVNALAMAVGPALGIKVQQVAGYRGSCVVSTVMAVLMAGIVLLVRNGGAPQPVSPNRESGAGAGMKQTGRAKEENGDGRPTKHGLRSVLDAIVAVRVVPVAVIFMLFAIPYCATQSYIVTYVHARGLAVEVSLFFPCYAAALLVLRLAMRDLFDRLSFAWFLGLCSLCMVGTLAALALMRGDAGMMLAALLMAGSYGLMNSVAQSSAVRLGGAGHGGQANATFYIGLDLGMALGPMLGGLLYARADIRWFFPLLAVVVPLALIVYLTAGRRAERAAMRSATPVLDD</sequence>
<dbReference type="Pfam" id="PF07690">
    <property type="entry name" value="MFS_1"/>
    <property type="match status" value="1"/>
</dbReference>
<evidence type="ECO:0000259" key="7">
    <source>
        <dbReference type="PROSITE" id="PS50850"/>
    </source>
</evidence>
<accession>A0ABX0CBB7</accession>
<evidence type="ECO:0000256" key="2">
    <source>
        <dbReference type="ARBA" id="ARBA00022692"/>
    </source>
</evidence>
<feature type="transmembrane region" description="Helical" evidence="6">
    <location>
        <begin position="112"/>
        <end position="131"/>
    </location>
</feature>
<feature type="transmembrane region" description="Helical" evidence="6">
    <location>
        <begin position="327"/>
        <end position="345"/>
    </location>
</feature>
<feature type="transmembrane region" description="Helical" evidence="6">
    <location>
        <begin position="273"/>
        <end position="291"/>
    </location>
</feature>
<feature type="domain" description="Major facilitator superfamily (MFS) profile" evidence="7">
    <location>
        <begin position="13"/>
        <end position="415"/>
    </location>
</feature>
<proteinExistence type="predicted"/>
<dbReference type="InterPro" id="IPR052714">
    <property type="entry name" value="MFS_Exporter"/>
</dbReference>
<dbReference type="RefSeq" id="WP_163200149.1">
    <property type="nucleotide sequence ID" value="NZ_WHZU01000020.1"/>
</dbReference>
<keyword evidence="3 6" id="KW-1133">Transmembrane helix</keyword>
<feature type="transmembrane region" description="Helical" evidence="6">
    <location>
        <begin position="14"/>
        <end position="36"/>
    </location>
</feature>
<dbReference type="SUPFAM" id="SSF103473">
    <property type="entry name" value="MFS general substrate transporter"/>
    <property type="match status" value="1"/>
</dbReference>
<dbReference type="EMBL" id="WHZU01000020">
    <property type="protein sequence ID" value="NEH12403.1"/>
    <property type="molecule type" value="Genomic_DNA"/>
</dbReference>
<dbReference type="PANTHER" id="PTHR23531:SF1">
    <property type="entry name" value="QUINOLENE RESISTANCE PROTEIN NORA"/>
    <property type="match status" value="1"/>
</dbReference>
<dbReference type="Proteomes" id="UP000475155">
    <property type="component" value="Unassembled WGS sequence"/>
</dbReference>
<feature type="transmembrane region" description="Helical" evidence="6">
    <location>
        <begin position="391"/>
        <end position="410"/>
    </location>
</feature>
<feature type="transmembrane region" description="Helical" evidence="6">
    <location>
        <begin position="79"/>
        <end position="106"/>
    </location>
</feature>
<protein>
    <submittedName>
        <fullName evidence="8">MFS transporter</fullName>
    </submittedName>
</protein>
<evidence type="ECO:0000256" key="1">
    <source>
        <dbReference type="ARBA" id="ARBA00004651"/>
    </source>
</evidence>
<comment type="subcellular location">
    <subcellularLocation>
        <location evidence="1">Cell membrane</location>
        <topology evidence="1">Multi-pass membrane protein</topology>
    </subcellularLocation>
</comment>
<feature type="transmembrane region" description="Helical" evidence="6">
    <location>
        <begin position="163"/>
        <end position="186"/>
    </location>
</feature>